<gene>
    <name evidence="4" type="ORF">CSLFYP84_01363</name>
    <name evidence="3" type="ORF">PM006_17870</name>
</gene>
<dbReference type="PROSITE" id="PS51257">
    <property type="entry name" value="PROKAR_LIPOPROTEIN"/>
    <property type="match status" value="1"/>
</dbReference>
<name>A0A6N3CFE2_CLOSY</name>
<dbReference type="RefSeq" id="WP_156684472.1">
    <property type="nucleotide sequence ID" value="NZ_CACRUA010000019.1"/>
</dbReference>
<feature type="signal peptide" evidence="2">
    <location>
        <begin position="1"/>
        <end position="20"/>
    </location>
</feature>
<feature type="region of interest" description="Disordered" evidence="1">
    <location>
        <begin position="23"/>
        <end position="61"/>
    </location>
</feature>
<dbReference type="AlphaFoldDB" id="A0A6N3CFE2"/>
<evidence type="ECO:0000256" key="2">
    <source>
        <dbReference type="SAM" id="SignalP"/>
    </source>
</evidence>
<evidence type="ECO:0000313" key="4">
    <source>
        <dbReference type="EMBL" id="VYU11893.1"/>
    </source>
</evidence>
<evidence type="ECO:0000256" key="1">
    <source>
        <dbReference type="SAM" id="MobiDB-lite"/>
    </source>
</evidence>
<feature type="compositionally biased region" description="Basic and acidic residues" evidence="1">
    <location>
        <begin position="48"/>
        <end position="61"/>
    </location>
</feature>
<reference evidence="4" key="1">
    <citation type="submission" date="2019-11" db="EMBL/GenBank/DDBJ databases">
        <authorList>
            <person name="Feng L."/>
        </authorList>
    </citation>
    <scope>NUCLEOTIDE SEQUENCE</scope>
    <source>
        <strain evidence="4">CsymbiosumLFYP84</strain>
    </source>
</reference>
<accession>A0A6N3CFE2</accession>
<proteinExistence type="predicted"/>
<dbReference type="EMBL" id="JAQLGM010000057">
    <property type="protein sequence ID" value="MDB2002067.1"/>
    <property type="molecule type" value="Genomic_DNA"/>
</dbReference>
<dbReference type="EMBL" id="CACRUA010000019">
    <property type="protein sequence ID" value="VYU11893.1"/>
    <property type="molecule type" value="Genomic_DNA"/>
</dbReference>
<evidence type="ECO:0000313" key="3">
    <source>
        <dbReference type="EMBL" id="MDB2002067.1"/>
    </source>
</evidence>
<evidence type="ECO:0008006" key="5">
    <source>
        <dbReference type="Google" id="ProtNLM"/>
    </source>
</evidence>
<sequence length="499" mass="54561">MENKKYRVAAALITAAVLTAVSGCSSPGTSGGAQTEAESTAAGNSLPEAEKHQEADEVPEEKRKLLETMTAAIESQFPQETFTDIPIDETEEAVSKFKESYALSGRRSSLGKEYIAGVSLRDENPLEGMNCRSDGKPSEYVTSQFADGRFILMEKAGGEGGGFSELYDILQTGESGLSYMLDVAQRQNTLVMPEETPFVRVYMVKGPVPAAEYIPLTQEEYTVIKEGKPAEMQDGTAGTLLLCERKEDVQKLWTDSAPAVTEETLRLAQERCGYSADALSQEPVVKASMTLRAHGETREETLGNREDIDRLQEILQKITPQTDFLSSPAGSYDGTITLTGQDNTVQTLHIGLQGGACVLGTSWFGMLPEDDAAEVLKLFSTIDGWNRYGGEISIRIDDAAHTEEEQSITFTLENGTGGPIDYILSPIFYKKEGDSWVMLESIAGFCGVSDRMEEEEKELSVPWKGAFETRGEGLYKLEIQVAPEEGLRFAVSDTFVVKK</sequence>
<feature type="chain" id="PRO_5044426003" description="Lipoprotein" evidence="2">
    <location>
        <begin position="21"/>
        <end position="499"/>
    </location>
</feature>
<keyword evidence="2" id="KW-0732">Signal</keyword>
<protein>
    <recommendedName>
        <fullName evidence="5">Lipoprotein</fullName>
    </recommendedName>
</protein>
<dbReference type="Proteomes" id="UP001300871">
    <property type="component" value="Unassembled WGS sequence"/>
</dbReference>
<reference evidence="3" key="2">
    <citation type="submission" date="2023-01" db="EMBL/GenBank/DDBJ databases">
        <title>Human gut microbiome strain richness.</title>
        <authorList>
            <person name="Chen-Liaw A."/>
        </authorList>
    </citation>
    <scope>NUCLEOTIDE SEQUENCE</scope>
    <source>
        <strain evidence="3">B1_m1001713B170214d0_201011</strain>
    </source>
</reference>
<organism evidence="4">
    <name type="scientific">Clostridium symbiosum</name>
    <name type="common">Bacteroides symbiosus</name>
    <dbReference type="NCBI Taxonomy" id="1512"/>
    <lineage>
        <taxon>Bacteria</taxon>
        <taxon>Bacillati</taxon>
        <taxon>Bacillota</taxon>
        <taxon>Clostridia</taxon>
        <taxon>Lachnospirales</taxon>
        <taxon>Lachnospiraceae</taxon>
        <taxon>Otoolea</taxon>
    </lineage>
</organism>
<feature type="compositionally biased region" description="Polar residues" evidence="1">
    <location>
        <begin position="23"/>
        <end position="43"/>
    </location>
</feature>